<dbReference type="GO" id="GO:0005987">
    <property type="term" value="P:sucrose catabolic process"/>
    <property type="evidence" value="ECO:0007669"/>
    <property type="project" value="TreeGrafter"/>
</dbReference>
<dbReference type="InterPro" id="IPR013189">
    <property type="entry name" value="Glyco_hydro_32_C"/>
</dbReference>
<evidence type="ECO:0000256" key="1">
    <source>
        <dbReference type="ARBA" id="ARBA00009902"/>
    </source>
</evidence>
<evidence type="ECO:0000256" key="2">
    <source>
        <dbReference type="ARBA" id="ARBA00022729"/>
    </source>
</evidence>
<sequence length="516" mass="56185">MNILKITVTLRALSVAWALVSQVVADDFRPAFHFAPDKNWMNEPNGLIKIGLTWHLFYQHNPTANVWGNINWGHATSSDQLHWAYLPVAIENENGIEAFTGTSYYDANNTSGLGTSDNPPYLVWFTGYFPSNGTQDQRLAFSLDLGTTYVKLPGNLVIASVQEAPHDVTGGLESRDPKVFFHSPSGKWVMVLAHGGQNKMTFWSSTDSKSWIWESDLLSTQIKGFPSSITGWEVPDMFELPIQGTNETTWVLMFTPAQGSPAGGNGVVALTGSFDGKTFVADPVDSSTLWLDYGRDFDGALSWENIPVSDGRRIIAAVMNSYGSDPPTNTWKGMLSFPRSLTLKQMGSKRYFLQHPISELWTIGNSLISIQNRTIEPGQTLLSSTNGISLDIRVAFLLDPGATLSLAVRKAGSEQTIIRYSQANSTLSVDRRASGDNTYDPAAGGIHNAQLVLDDTELVNIRVLVDTCSVEVFGGQGEGVISDLIFPSSTSNGLLLEAIGGKATLQSVEVYSVSLD</sequence>
<dbReference type="Gene3D" id="2.60.120.560">
    <property type="entry name" value="Exo-inulinase, domain 1"/>
    <property type="match status" value="1"/>
</dbReference>
<proteinExistence type="inferred from homology"/>
<dbReference type="SUPFAM" id="SSF75005">
    <property type="entry name" value="Arabinanase/levansucrase/invertase"/>
    <property type="match status" value="1"/>
</dbReference>
<keyword evidence="4 5" id="KW-0326">Glycosidase</keyword>
<dbReference type="InterPro" id="IPR013320">
    <property type="entry name" value="ConA-like_dom_sf"/>
</dbReference>
<evidence type="ECO:0000259" key="7">
    <source>
        <dbReference type="Pfam" id="PF00251"/>
    </source>
</evidence>
<dbReference type="PANTHER" id="PTHR42800:SF1">
    <property type="entry name" value="EXOINULINASE INUD (AFU_ORTHOLOGUE AFUA_5G00480)"/>
    <property type="match status" value="1"/>
</dbReference>
<dbReference type="PANTHER" id="PTHR42800">
    <property type="entry name" value="EXOINULINASE INUD (AFU_ORTHOLOGUE AFUA_5G00480)"/>
    <property type="match status" value="1"/>
</dbReference>
<evidence type="ECO:0008006" key="11">
    <source>
        <dbReference type="Google" id="ProtNLM"/>
    </source>
</evidence>
<dbReference type="InterPro" id="IPR023296">
    <property type="entry name" value="Glyco_hydro_beta-prop_sf"/>
</dbReference>
<evidence type="ECO:0000259" key="8">
    <source>
        <dbReference type="Pfam" id="PF08244"/>
    </source>
</evidence>
<evidence type="ECO:0000256" key="4">
    <source>
        <dbReference type="ARBA" id="ARBA00023295"/>
    </source>
</evidence>
<evidence type="ECO:0000313" key="9">
    <source>
        <dbReference type="EMBL" id="KAF5857452.1"/>
    </source>
</evidence>
<dbReference type="InterPro" id="IPR013148">
    <property type="entry name" value="Glyco_hydro_32_N"/>
</dbReference>
<keyword evidence="3 5" id="KW-0378">Hydrolase</keyword>
<dbReference type="InterPro" id="IPR001362">
    <property type="entry name" value="Glyco_hydro_32"/>
</dbReference>
<comment type="similarity">
    <text evidence="1 5">Belongs to the glycosyl hydrolase 32 family.</text>
</comment>
<protein>
    <recommendedName>
        <fullName evidence="11">Inulinase</fullName>
    </recommendedName>
</protein>
<evidence type="ECO:0000256" key="5">
    <source>
        <dbReference type="RuleBase" id="RU362110"/>
    </source>
</evidence>
<dbReference type="Proteomes" id="UP000541154">
    <property type="component" value="Unassembled WGS sequence"/>
</dbReference>
<dbReference type="Gene3D" id="2.115.10.20">
    <property type="entry name" value="Glycosyl hydrolase domain, family 43"/>
    <property type="match status" value="1"/>
</dbReference>
<comment type="caution">
    <text evidence="9">The sequence shown here is derived from an EMBL/GenBank/DDBJ whole genome shotgun (WGS) entry which is preliminary data.</text>
</comment>
<dbReference type="Pfam" id="PF08244">
    <property type="entry name" value="Glyco_hydro_32C"/>
    <property type="match status" value="1"/>
</dbReference>
<dbReference type="GO" id="GO:0004575">
    <property type="term" value="F:sucrose alpha-glucosidase activity"/>
    <property type="evidence" value="ECO:0007669"/>
    <property type="project" value="TreeGrafter"/>
</dbReference>
<reference evidence="9 10" key="1">
    <citation type="submission" date="2019-04" db="EMBL/GenBank/DDBJ databases">
        <title>Aspergillus burnettii sp. nov., novel species from soil in southeast Queensland.</title>
        <authorList>
            <person name="Gilchrist C.L.M."/>
            <person name="Pitt J.I."/>
            <person name="Lange L."/>
            <person name="Lacey H.J."/>
            <person name="Vuong D."/>
            <person name="Midgley D.J."/>
            <person name="Greenfield P."/>
            <person name="Bradbury M."/>
            <person name="Lacey E."/>
            <person name="Busk P.K."/>
            <person name="Pilgaard B."/>
            <person name="Chooi Y.H."/>
            <person name="Piggott A.M."/>
        </authorList>
    </citation>
    <scope>NUCLEOTIDE SEQUENCE [LARGE SCALE GENOMIC DNA]</scope>
    <source>
        <strain evidence="9 10">FRR 5400</strain>
    </source>
</reference>
<gene>
    <name evidence="9" type="ORF">ETB97_005766</name>
</gene>
<feature type="domain" description="Glycosyl hydrolase family 32 N-terminal" evidence="7">
    <location>
        <begin position="33"/>
        <end position="356"/>
    </location>
</feature>
<name>A0A8H5ZXB7_PETAA</name>
<keyword evidence="10" id="KW-1185">Reference proteome</keyword>
<evidence type="ECO:0000256" key="6">
    <source>
        <dbReference type="SAM" id="SignalP"/>
    </source>
</evidence>
<feature type="domain" description="Glycosyl hydrolase family 32 C-terminal" evidence="8">
    <location>
        <begin position="371"/>
        <end position="512"/>
    </location>
</feature>
<evidence type="ECO:0000313" key="10">
    <source>
        <dbReference type="Proteomes" id="UP000541154"/>
    </source>
</evidence>
<organism evidence="9 10">
    <name type="scientific">Petromyces alliaceus</name>
    <name type="common">Aspergillus alliaceus</name>
    <dbReference type="NCBI Taxonomy" id="209559"/>
    <lineage>
        <taxon>Eukaryota</taxon>
        <taxon>Fungi</taxon>
        <taxon>Dikarya</taxon>
        <taxon>Ascomycota</taxon>
        <taxon>Pezizomycotina</taxon>
        <taxon>Eurotiomycetes</taxon>
        <taxon>Eurotiomycetidae</taxon>
        <taxon>Eurotiales</taxon>
        <taxon>Aspergillaceae</taxon>
        <taxon>Aspergillus</taxon>
        <taxon>Aspergillus subgen. Circumdati</taxon>
    </lineage>
</organism>
<dbReference type="Pfam" id="PF00251">
    <property type="entry name" value="Glyco_hydro_32N"/>
    <property type="match status" value="1"/>
</dbReference>
<accession>A0A8H5ZXB7</accession>
<dbReference type="SMART" id="SM00640">
    <property type="entry name" value="Glyco_32"/>
    <property type="match status" value="1"/>
</dbReference>
<dbReference type="GO" id="GO:0005737">
    <property type="term" value="C:cytoplasm"/>
    <property type="evidence" value="ECO:0007669"/>
    <property type="project" value="TreeGrafter"/>
</dbReference>
<dbReference type="CDD" id="cd18622">
    <property type="entry name" value="GH32_Inu-like"/>
    <property type="match status" value="1"/>
</dbReference>
<dbReference type="AlphaFoldDB" id="A0A8H5ZXB7"/>
<dbReference type="GO" id="GO:0051670">
    <property type="term" value="F:inulinase activity"/>
    <property type="evidence" value="ECO:0007669"/>
    <property type="project" value="UniProtKB-ARBA"/>
</dbReference>
<feature type="signal peptide" evidence="6">
    <location>
        <begin position="1"/>
        <end position="25"/>
    </location>
</feature>
<evidence type="ECO:0000256" key="3">
    <source>
        <dbReference type="ARBA" id="ARBA00022801"/>
    </source>
</evidence>
<dbReference type="EMBL" id="SPNV01000257">
    <property type="protein sequence ID" value="KAF5857452.1"/>
    <property type="molecule type" value="Genomic_DNA"/>
</dbReference>
<keyword evidence="2 6" id="KW-0732">Signal</keyword>
<dbReference type="SUPFAM" id="SSF49899">
    <property type="entry name" value="Concanavalin A-like lectins/glucanases"/>
    <property type="match status" value="1"/>
</dbReference>
<feature type="chain" id="PRO_5034534799" description="Inulinase" evidence="6">
    <location>
        <begin position="26"/>
        <end position="516"/>
    </location>
</feature>
<dbReference type="FunFam" id="2.60.120.560:FF:000003">
    <property type="entry name" value="Extracellular exo-inulinase inuE"/>
    <property type="match status" value="1"/>
</dbReference>